<evidence type="ECO:0000313" key="1">
    <source>
        <dbReference type="EMBL" id="GBL70080.1"/>
    </source>
</evidence>
<name>A0A4Y1ZVC1_ARAVE</name>
<dbReference type="AlphaFoldDB" id="A0A4Y1ZVC1"/>
<feature type="non-terminal residue" evidence="1">
    <location>
        <position position="57"/>
    </location>
</feature>
<evidence type="ECO:0000313" key="2">
    <source>
        <dbReference type="Proteomes" id="UP000499080"/>
    </source>
</evidence>
<keyword evidence="2" id="KW-1185">Reference proteome</keyword>
<gene>
    <name evidence="1" type="ORF">AVEN_210591_1</name>
</gene>
<accession>A0A4Y1ZVC1</accession>
<comment type="caution">
    <text evidence="1">The sequence shown here is derived from an EMBL/GenBank/DDBJ whole genome shotgun (WGS) entry which is preliminary data.</text>
</comment>
<organism evidence="1 2">
    <name type="scientific">Araneus ventricosus</name>
    <name type="common">Orbweaver spider</name>
    <name type="synonym">Epeira ventricosa</name>
    <dbReference type="NCBI Taxonomy" id="182803"/>
    <lineage>
        <taxon>Eukaryota</taxon>
        <taxon>Metazoa</taxon>
        <taxon>Ecdysozoa</taxon>
        <taxon>Arthropoda</taxon>
        <taxon>Chelicerata</taxon>
        <taxon>Arachnida</taxon>
        <taxon>Araneae</taxon>
        <taxon>Araneomorphae</taxon>
        <taxon>Entelegynae</taxon>
        <taxon>Araneoidea</taxon>
        <taxon>Araneidae</taxon>
        <taxon>Araneus</taxon>
    </lineage>
</organism>
<protein>
    <submittedName>
        <fullName evidence="1">Uncharacterized protein</fullName>
    </submittedName>
</protein>
<dbReference type="Proteomes" id="UP000499080">
    <property type="component" value="Unassembled WGS sequence"/>
</dbReference>
<sequence length="57" mass="6792">MCRVISFMEDEWFKIWRKSQGRRLRSPSSQMRSNTAYLLPMTNVELCPTNHSLWSGK</sequence>
<proteinExistence type="predicted"/>
<reference evidence="1 2" key="1">
    <citation type="journal article" date="2019" name="Sci. Rep.">
        <title>Orb-weaving spider Araneus ventricosus genome elucidates the spidroin gene catalogue.</title>
        <authorList>
            <person name="Kono N."/>
            <person name="Nakamura H."/>
            <person name="Ohtoshi R."/>
            <person name="Moran D.A.P."/>
            <person name="Shinohara A."/>
            <person name="Yoshida Y."/>
            <person name="Fujiwara M."/>
            <person name="Mori M."/>
            <person name="Tomita M."/>
            <person name="Arakawa K."/>
        </authorList>
    </citation>
    <scope>NUCLEOTIDE SEQUENCE [LARGE SCALE GENOMIC DNA]</scope>
</reference>
<dbReference type="EMBL" id="BGPR01078359">
    <property type="protein sequence ID" value="GBL70080.1"/>
    <property type="molecule type" value="Genomic_DNA"/>
</dbReference>